<dbReference type="SMART" id="SM00020">
    <property type="entry name" value="Tryp_SPc"/>
    <property type="match status" value="1"/>
</dbReference>
<keyword evidence="6" id="KW-1015">Disulfide bond</keyword>
<feature type="compositionally biased region" description="Low complexity" evidence="7">
    <location>
        <begin position="1"/>
        <end position="33"/>
    </location>
</feature>
<dbReference type="InterPro" id="IPR001314">
    <property type="entry name" value="Peptidase_S1A"/>
</dbReference>
<comment type="subcellular location">
    <subcellularLocation>
        <location evidence="1">Secreted</location>
    </subcellularLocation>
</comment>
<dbReference type="GO" id="GO:0004252">
    <property type="term" value="F:serine-type endopeptidase activity"/>
    <property type="evidence" value="ECO:0007669"/>
    <property type="project" value="InterPro"/>
</dbReference>
<keyword evidence="9" id="KW-1185">Reference proteome</keyword>
<comment type="caution">
    <text evidence="8">The sequence shown here is derived from an EMBL/GenBank/DDBJ whole genome shotgun (WGS) entry which is preliminary data.</text>
</comment>
<dbReference type="OrthoDB" id="6328037at2759"/>
<feature type="region of interest" description="Disordered" evidence="7">
    <location>
        <begin position="1"/>
        <end position="49"/>
    </location>
</feature>
<gene>
    <name evidence="8" type="ORF">OFUS_LOCUS26626</name>
</gene>
<dbReference type="AlphaFoldDB" id="A0A8J1U8P4"/>
<dbReference type="EMBL" id="CAIIXF020000208">
    <property type="protein sequence ID" value="CAH1802992.1"/>
    <property type="molecule type" value="Genomic_DNA"/>
</dbReference>
<dbReference type="InterPro" id="IPR001254">
    <property type="entry name" value="Trypsin_dom"/>
</dbReference>
<dbReference type="Proteomes" id="UP000749559">
    <property type="component" value="Unassembled WGS sequence"/>
</dbReference>
<dbReference type="Gene3D" id="2.40.10.10">
    <property type="entry name" value="Trypsin-like serine proteases"/>
    <property type="match status" value="1"/>
</dbReference>
<keyword evidence="3" id="KW-0645">Protease</keyword>
<dbReference type="GO" id="GO:0006508">
    <property type="term" value="P:proteolysis"/>
    <property type="evidence" value="ECO:0007669"/>
    <property type="project" value="UniProtKB-KW"/>
</dbReference>
<evidence type="ECO:0000313" key="9">
    <source>
        <dbReference type="Proteomes" id="UP000749559"/>
    </source>
</evidence>
<evidence type="ECO:0000256" key="6">
    <source>
        <dbReference type="ARBA" id="ARBA00023157"/>
    </source>
</evidence>
<dbReference type="Pfam" id="PF00089">
    <property type="entry name" value="Trypsin"/>
    <property type="match status" value="1"/>
</dbReference>
<feature type="region of interest" description="Disordered" evidence="7">
    <location>
        <begin position="660"/>
        <end position="808"/>
    </location>
</feature>
<name>A0A8J1U8P4_OWEFU</name>
<dbReference type="PRINTS" id="PR00722">
    <property type="entry name" value="CHYMOTRYPSIN"/>
</dbReference>
<keyword evidence="4" id="KW-0378">Hydrolase</keyword>
<protein>
    <submittedName>
        <fullName evidence="8">Uncharacterized protein</fullName>
    </submittedName>
</protein>
<dbReference type="Gene3D" id="3.50.4.10">
    <property type="entry name" value="Hepatocyte Growth Factor"/>
    <property type="match status" value="1"/>
</dbReference>
<keyword evidence="2" id="KW-0964">Secreted</keyword>
<evidence type="ECO:0000313" key="8">
    <source>
        <dbReference type="EMBL" id="CAH1802992.1"/>
    </source>
</evidence>
<sequence length="808" mass="88689">LPLQGSPSSFQSGPPALPLQGSPSSFQSGPQESLQVGPLAEKQQGPPGIQQTELAIGQRPLDDAIYGHPTAHPPHLSINRLSLRDGIGLGNVPMFTVSPTRAPTKPPVIDDIMAPKELEKHEARREYNYEPKLKETMKGRLVQGGFKVGDHGMDVNDCLQDCKEDSQCIAVDFNTRAMTCWFHYDVEICDMSTVASATTNHYRFVDCKIPVNEVLSGTHIPGGVIVNTGASIADCINRCSGECTGVDYNSVVGTCYVHTMATECNPVLRKPSCTHYRKLANCDQQIIKTLRGSHIPGGVKITSGLSNVECINRCDGDCTGVDFNSVDGACYYHTEKTECNQVQRKPSCTHYRRRSCDDIDRMNQGREQPDIERVEKKPEVPDMTTDIKEPPTPSLDPNACGTRMMHLHREMPKVSKEAEPNTWPWQVRLKLKGKHQCSGTLIDQQWVVTSGSCVKRSPNGWGWDVVLADHRIGHHDGIEGDIAVTHIVLHPDFKESYPVENDLALVRLYRPVRFSRYVKPICMPLSRHPNFFTIGGRYTTLGWRKDLPGTGLMQVGVDTSERTRCLYMNKFRHMTKNQFCAGTSSSNKMACVDETGAPLLYKRDGRWFLGGVLSWHLGCTDPFRPAVYTDLQTYHRWIQRTVLLPTNKIPVVPREITVSRTPPTTTASTTITTAVPTTTTTTRAATSGTTSLPTTEDDTTAPTQAPSTSTTVAQTTKTTNRPTTSTTSATVAPTTERTTRPTTRIPATTTTSAPTTTTTRAPTATTTTRVPTTTTTTRAPTTATTTRAPTTTTRAPTTTTTTRAPTTA</sequence>
<dbReference type="InterPro" id="IPR050127">
    <property type="entry name" value="Serine_Proteases_S1"/>
</dbReference>
<dbReference type="PANTHER" id="PTHR24264">
    <property type="entry name" value="TRYPSIN-RELATED"/>
    <property type="match status" value="1"/>
</dbReference>
<evidence type="ECO:0000256" key="1">
    <source>
        <dbReference type="ARBA" id="ARBA00004613"/>
    </source>
</evidence>
<keyword evidence="5" id="KW-0720">Serine protease</keyword>
<accession>A0A8J1U8P4</accession>
<evidence type="ECO:0000256" key="5">
    <source>
        <dbReference type="ARBA" id="ARBA00022825"/>
    </source>
</evidence>
<dbReference type="FunFam" id="2.40.10.10:FF:000068">
    <property type="entry name" value="transmembrane protease serine 2"/>
    <property type="match status" value="1"/>
</dbReference>
<proteinExistence type="predicted"/>
<dbReference type="InterPro" id="IPR009003">
    <property type="entry name" value="Peptidase_S1_PA"/>
</dbReference>
<dbReference type="InterPro" id="IPR043504">
    <property type="entry name" value="Peptidase_S1_PA_chymotrypsin"/>
</dbReference>
<evidence type="ECO:0000256" key="4">
    <source>
        <dbReference type="ARBA" id="ARBA00022801"/>
    </source>
</evidence>
<evidence type="ECO:0000256" key="3">
    <source>
        <dbReference type="ARBA" id="ARBA00022670"/>
    </source>
</evidence>
<organism evidence="8 9">
    <name type="scientific">Owenia fusiformis</name>
    <name type="common">Polychaete worm</name>
    <dbReference type="NCBI Taxonomy" id="6347"/>
    <lineage>
        <taxon>Eukaryota</taxon>
        <taxon>Metazoa</taxon>
        <taxon>Spiralia</taxon>
        <taxon>Lophotrochozoa</taxon>
        <taxon>Annelida</taxon>
        <taxon>Polychaeta</taxon>
        <taxon>Sedentaria</taxon>
        <taxon>Canalipalpata</taxon>
        <taxon>Sabellida</taxon>
        <taxon>Oweniida</taxon>
        <taxon>Oweniidae</taxon>
        <taxon>Owenia</taxon>
    </lineage>
</organism>
<dbReference type="GO" id="GO:0005615">
    <property type="term" value="C:extracellular space"/>
    <property type="evidence" value="ECO:0007669"/>
    <property type="project" value="TreeGrafter"/>
</dbReference>
<dbReference type="SUPFAM" id="SSF50494">
    <property type="entry name" value="Trypsin-like serine proteases"/>
    <property type="match status" value="1"/>
</dbReference>
<feature type="non-terminal residue" evidence="8">
    <location>
        <position position="1"/>
    </location>
</feature>
<evidence type="ECO:0000256" key="7">
    <source>
        <dbReference type="SAM" id="MobiDB-lite"/>
    </source>
</evidence>
<reference evidence="8" key="1">
    <citation type="submission" date="2022-03" db="EMBL/GenBank/DDBJ databases">
        <authorList>
            <person name="Martin C."/>
        </authorList>
    </citation>
    <scope>NUCLEOTIDE SEQUENCE</scope>
</reference>
<feature type="non-terminal residue" evidence="8">
    <location>
        <position position="808"/>
    </location>
</feature>
<evidence type="ECO:0000256" key="2">
    <source>
        <dbReference type="ARBA" id="ARBA00022525"/>
    </source>
</evidence>
<dbReference type="PANTHER" id="PTHR24264:SF65">
    <property type="entry name" value="SRCR DOMAIN-CONTAINING PROTEIN"/>
    <property type="match status" value="1"/>
</dbReference>
<dbReference type="PROSITE" id="PS50240">
    <property type="entry name" value="TRYPSIN_DOM"/>
    <property type="match status" value="1"/>
</dbReference>
<dbReference type="CDD" id="cd00190">
    <property type="entry name" value="Tryp_SPc"/>
    <property type="match status" value="1"/>
</dbReference>